<dbReference type="EMBL" id="JAEPRA010000023">
    <property type="protein sequence ID" value="KAG2172565.1"/>
    <property type="molecule type" value="Genomic_DNA"/>
</dbReference>
<evidence type="ECO:0000313" key="3">
    <source>
        <dbReference type="Proteomes" id="UP000612746"/>
    </source>
</evidence>
<protein>
    <submittedName>
        <fullName evidence="2">Uncharacterized protein</fullName>
    </submittedName>
</protein>
<dbReference type="OrthoDB" id="2406042at2759"/>
<feature type="region of interest" description="Disordered" evidence="1">
    <location>
        <begin position="185"/>
        <end position="229"/>
    </location>
</feature>
<dbReference type="Proteomes" id="UP000612746">
    <property type="component" value="Unassembled WGS sequence"/>
</dbReference>
<organism evidence="2 3">
    <name type="scientific">Umbelopsis vinacea</name>
    <dbReference type="NCBI Taxonomy" id="44442"/>
    <lineage>
        <taxon>Eukaryota</taxon>
        <taxon>Fungi</taxon>
        <taxon>Fungi incertae sedis</taxon>
        <taxon>Mucoromycota</taxon>
        <taxon>Mucoromycotina</taxon>
        <taxon>Umbelopsidomycetes</taxon>
        <taxon>Umbelopsidales</taxon>
        <taxon>Umbelopsidaceae</taxon>
        <taxon>Umbelopsis</taxon>
    </lineage>
</organism>
<dbReference type="AlphaFoldDB" id="A0A8H7U819"/>
<keyword evidence="3" id="KW-1185">Reference proteome</keyword>
<reference evidence="2" key="1">
    <citation type="submission" date="2020-12" db="EMBL/GenBank/DDBJ databases">
        <title>Metabolic potential, ecology and presence of endohyphal bacteria is reflected in genomic diversity of Mucoromycotina.</title>
        <authorList>
            <person name="Muszewska A."/>
            <person name="Okrasinska A."/>
            <person name="Steczkiewicz K."/>
            <person name="Drgas O."/>
            <person name="Orlowska M."/>
            <person name="Perlinska-Lenart U."/>
            <person name="Aleksandrzak-Piekarczyk T."/>
            <person name="Szatraj K."/>
            <person name="Zielenkiewicz U."/>
            <person name="Pilsyk S."/>
            <person name="Malc E."/>
            <person name="Mieczkowski P."/>
            <person name="Kruszewska J.S."/>
            <person name="Biernat P."/>
            <person name="Pawlowska J."/>
        </authorList>
    </citation>
    <scope>NUCLEOTIDE SEQUENCE</scope>
    <source>
        <strain evidence="2">WA0000051536</strain>
    </source>
</reference>
<evidence type="ECO:0000313" key="2">
    <source>
        <dbReference type="EMBL" id="KAG2172565.1"/>
    </source>
</evidence>
<gene>
    <name evidence="2" type="ORF">INT44_002580</name>
</gene>
<sequence>MSVNVLPAPSSLSAVGNDSLLDSAVHSLYTLYHTPPPAMNRPQSRHHRSDSRTIVAEDDYMISYGRENAHSIAQAPAMKSKLNKLPAVAPISSDAMDSEMVELIRNTAANARLSMPSLSDFSLRRKPKLNDRIVSFNESPEYITTPSSSDSDSVDALDDSTEQFIPETPPSPTKKAVRTLRNTTKAVVRGISPERSEQVSKQSRSRPVSAPPALSSSSSDAQRPNHPLKTIGKWLTDKNKWLNADRTFLY</sequence>
<name>A0A8H7U819_9FUNG</name>
<proteinExistence type="predicted"/>
<comment type="caution">
    <text evidence="2">The sequence shown here is derived from an EMBL/GenBank/DDBJ whole genome shotgun (WGS) entry which is preliminary data.</text>
</comment>
<evidence type="ECO:0000256" key="1">
    <source>
        <dbReference type="SAM" id="MobiDB-lite"/>
    </source>
</evidence>
<accession>A0A8H7U819</accession>
<feature type="compositionally biased region" description="Low complexity" evidence="1">
    <location>
        <begin position="205"/>
        <end position="224"/>
    </location>
</feature>